<dbReference type="InterPro" id="IPR001736">
    <property type="entry name" value="PLipase_D/transphosphatidylase"/>
</dbReference>
<dbReference type="PANTHER" id="PTHR43856">
    <property type="entry name" value="CARDIOLIPIN HYDROLASE"/>
    <property type="match status" value="1"/>
</dbReference>
<dbReference type="Gene3D" id="3.30.870.10">
    <property type="entry name" value="Endonuclease Chain A"/>
    <property type="match status" value="1"/>
</dbReference>
<dbReference type="PROSITE" id="PS50035">
    <property type="entry name" value="PLD"/>
    <property type="match status" value="1"/>
</dbReference>
<keyword evidence="7" id="KW-0812">Transmembrane</keyword>
<keyword evidence="5" id="KW-0442">Lipid degradation</keyword>
<dbReference type="InterPro" id="IPR051406">
    <property type="entry name" value="PLD_domain"/>
</dbReference>
<feature type="transmembrane region" description="Helical" evidence="7">
    <location>
        <begin position="6"/>
        <end position="23"/>
    </location>
</feature>
<keyword evidence="7" id="KW-0472">Membrane</keyword>
<evidence type="ECO:0000256" key="5">
    <source>
        <dbReference type="ARBA" id="ARBA00022963"/>
    </source>
</evidence>
<keyword evidence="6" id="KW-0443">Lipid metabolism</keyword>
<dbReference type="Proteomes" id="UP001596410">
    <property type="component" value="Unassembled WGS sequence"/>
</dbReference>
<comment type="catalytic activity">
    <reaction evidence="1">
        <text>a 1,2-diacyl-sn-glycero-3-phosphocholine + H2O = a 1,2-diacyl-sn-glycero-3-phosphate + choline + H(+)</text>
        <dbReference type="Rhea" id="RHEA:14445"/>
        <dbReference type="ChEBI" id="CHEBI:15354"/>
        <dbReference type="ChEBI" id="CHEBI:15377"/>
        <dbReference type="ChEBI" id="CHEBI:15378"/>
        <dbReference type="ChEBI" id="CHEBI:57643"/>
        <dbReference type="ChEBI" id="CHEBI:58608"/>
        <dbReference type="EC" id="3.1.4.4"/>
    </reaction>
</comment>
<sequence>MEWLTIAGTTIIVSSVTYGYYMLNQKDKPVIMELDKIESIFSKSDQSPKQKITKIIDETEKTLDIGIFLLTENDFVTHICKATKRGVNVRMITDRKQTSELSKQTANVQKLIESGVPVKVNQHDGNMHLKVMISDKKLTTSGSYNFTYSAEEKNDEVLVVIKSKKMGEEWTDKFNQMWKDSSEYNPSRADEKLA</sequence>
<gene>
    <name evidence="9" type="ORF">ACFQIC_09885</name>
</gene>
<dbReference type="SUPFAM" id="SSF56024">
    <property type="entry name" value="Phospholipase D/nuclease"/>
    <property type="match status" value="1"/>
</dbReference>
<evidence type="ECO:0000256" key="6">
    <source>
        <dbReference type="ARBA" id="ARBA00023098"/>
    </source>
</evidence>
<keyword evidence="7" id="KW-1133">Transmembrane helix</keyword>
<feature type="domain" description="PLD phosphodiesterase" evidence="8">
    <location>
        <begin position="123"/>
        <end position="150"/>
    </location>
</feature>
<evidence type="ECO:0000256" key="3">
    <source>
        <dbReference type="ARBA" id="ARBA00012027"/>
    </source>
</evidence>
<proteinExistence type="inferred from homology"/>
<name>A0ABW2ELR4_9BACI</name>
<evidence type="ECO:0000259" key="8">
    <source>
        <dbReference type="PROSITE" id="PS50035"/>
    </source>
</evidence>
<reference evidence="10" key="1">
    <citation type="journal article" date="2019" name="Int. J. Syst. Evol. Microbiol.">
        <title>The Global Catalogue of Microorganisms (GCM) 10K type strain sequencing project: providing services to taxonomists for standard genome sequencing and annotation.</title>
        <authorList>
            <consortium name="The Broad Institute Genomics Platform"/>
            <consortium name="The Broad Institute Genome Sequencing Center for Infectious Disease"/>
            <person name="Wu L."/>
            <person name="Ma J."/>
        </authorList>
    </citation>
    <scope>NUCLEOTIDE SEQUENCE [LARGE SCALE GENOMIC DNA]</scope>
    <source>
        <strain evidence="10">CGMCC 4.1621</strain>
    </source>
</reference>
<evidence type="ECO:0000256" key="2">
    <source>
        <dbReference type="ARBA" id="ARBA00008664"/>
    </source>
</evidence>
<dbReference type="Pfam" id="PF13091">
    <property type="entry name" value="PLDc_2"/>
    <property type="match status" value="1"/>
</dbReference>
<dbReference type="EMBL" id="JBHSZV010000025">
    <property type="protein sequence ID" value="MFC7062167.1"/>
    <property type="molecule type" value="Genomic_DNA"/>
</dbReference>
<evidence type="ECO:0000256" key="1">
    <source>
        <dbReference type="ARBA" id="ARBA00000798"/>
    </source>
</evidence>
<evidence type="ECO:0000313" key="10">
    <source>
        <dbReference type="Proteomes" id="UP001596410"/>
    </source>
</evidence>
<comment type="caution">
    <text evidence="9">The sequence shown here is derived from an EMBL/GenBank/DDBJ whole genome shotgun (WGS) entry which is preliminary data.</text>
</comment>
<accession>A0ABW2ELR4</accession>
<evidence type="ECO:0000256" key="7">
    <source>
        <dbReference type="SAM" id="Phobius"/>
    </source>
</evidence>
<dbReference type="InterPro" id="IPR025202">
    <property type="entry name" value="PLD-like_dom"/>
</dbReference>
<keyword evidence="10" id="KW-1185">Reference proteome</keyword>
<keyword evidence="4" id="KW-0378">Hydrolase</keyword>
<dbReference type="PANTHER" id="PTHR43856:SF1">
    <property type="entry name" value="MITOCHONDRIAL CARDIOLIPIN HYDROLASE"/>
    <property type="match status" value="1"/>
</dbReference>
<evidence type="ECO:0000256" key="4">
    <source>
        <dbReference type="ARBA" id="ARBA00022801"/>
    </source>
</evidence>
<dbReference type="RefSeq" id="WP_204708106.1">
    <property type="nucleotide sequence ID" value="NZ_JBHSZV010000025.1"/>
</dbReference>
<comment type="similarity">
    <text evidence="2">Belongs to the phospholipase D family.</text>
</comment>
<organism evidence="9 10">
    <name type="scientific">Halobacillus seohaensis</name>
    <dbReference type="NCBI Taxonomy" id="447421"/>
    <lineage>
        <taxon>Bacteria</taxon>
        <taxon>Bacillati</taxon>
        <taxon>Bacillota</taxon>
        <taxon>Bacilli</taxon>
        <taxon>Bacillales</taxon>
        <taxon>Bacillaceae</taxon>
        <taxon>Halobacillus</taxon>
    </lineage>
</organism>
<dbReference type="EC" id="3.1.4.4" evidence="3"/>
<protein>
    <recommendedName>
        <fullName evidence="3">phospholipase D</fullName>
        <ecNumber evidence="3">3.1.4.4</ecNumber>
    </recommendedName>
</protein>
<evidence type="ECO:0000313" key="9">
    <source>
        <dbReference type="EMBL" id="MFC7062167.1"/>
    </source>
</evidence>